<organism evidence="1 2">
    <name type="scientific">Bacteroides finegoldii CL09T03C10</name>
    <dbReference type="NCBI Taxonomy" id="997888"/>
    <lineage>
        <taxon>Bacteria</taxon>
        <taxon>Pseudomonadati</taxon>
        <taxon>Bacteroidota</taxon>
        <taxon>Bacteroidia</taxon>
        <taxon>Bacteroidales</taxon>
        <taxon>Bacteroidaceae</taxon>
        <taxon>Bacteroides</taxon>
    </lineage>
</organism>
<name>K5CBE9_9BACE</name>
<evidence type="ECO:0000313" key="2">
    <source>
        <dbReference type="Proteomes" id="UP000007995"/>
    </source>
</evidence>
<evidence type="ECO:0000313" key="1">
    <source>
        <dbReference type="EMBL" id="EKJ90314.1"/>
    </source>
</evidence>
<dbReference type="AlphaFoldDB" id="K5CBE9"/>
<protein>
    <submittedName>
        <fullName evidence="1">Uncharacterized protein</fullName>
    </submittedName>
</protein>
<dbReference type="HOGENOM" id="CLU_2353957_0_0_10"/>
<dbReference type="RefSeq" id="WP_007763218.1">
    <property type="nucleotide sequence ID" value="NZ_AKBZ01000007.1"/>
</dbReference>
<dbReference type="OrthoDB" id="1068999at2"/>
<proteinExistence type="predicted"/>
<comment type="caution">
    <text evidence="1">The sequence shown here is derived from an EMBL/GenBank/DDBJ whole genome shotgun (WGS) entry which is preliminary data.</text>
</comment>
<dbReference type="Proteomes" id="UP000007995">
    <property type="component" value="Unassembled WGS sequence"/>
</dbReference>
<gene>
    <name evidence="1" type="ORF">HMPREF1057_02349</name>
</gene>
<accession>K5CBE9</accession>
<reference evidence="1 2" key="1">
    <citation type="submission" date="2012-02" db="EMBL/GenBank/DDBJ databases">
        <title>The Genome Sequence of Bacteroides finegoldii CL09T03C10.</title>
        <authorList>
            <consortium name="The Broad Institute Genome Sequencing Platform"/>
            <person name="Earl A."/>
            <person name="Ward D."/>
            <person name="Feldgarden M."/>
            <person name="Gevers D."/>
            <person name="Zitomersky N.L."/>
            <person name="Coyne M.J."/>
            <person name="Comstock L.E."/>
            <person name="Young S.K."/>
            <person name="Zeng Q."/>
            <person name="Gargeya S."/>
            <person name="Fitzgerald M."/>
            <person name="Haas B."/>
            <person name="Abouelleil A."/>
            <person name="Alvarado L."/>
            <person name="Arachchi H.M."/>
            <person name="Berlin A."/>
            <person name="Chapman S.B."/>
            <person name="Gearin G."/>
            <person name="Goldberg J."/>
            <person name="Griggs A."/>
            <person name="Gujja S."/>
            <person name="Hansen M."/>
            <person name="Heiman D."/>
            <person name="Howarth C."/>
            <person name="Larimer J."/>
            <person name="Lui A."/>
            <person name="MacDonald P.J.P."/>
            <person name="McCowen C."/>
            <person name="Montmayeur A."/>
            <person name="Murphy C."/>
            <person name="Neiman D."/>
            <person name="Pearson M."/>
            <person name="Priest M."/>
            <person name="Roberts A."/>
            <person name="Saif S."/>
            <person name="Shea T."/>
            <person name="Sisk P."/>
            <person name="Stolte C."/>
            <person name="Sykes S."/>
            <person name="Wortman J."/>
            <person name="Nusbaum C."/>
            <person name="Birren B."/>
        </authorList>
    </citation>
    <scope>NUCLEOTIDE SEQUENCE [LARGE SCALE GENOMIC DNA]</scope>
    <source>
        <strain evidence="1 2">CL09T03C10</strain>
    </source>
</reference>
<dbReference type="EMBL" id="AGXW01000009">
    <property type="protein sequence ID" value="EKJ90314.1"/>
    <property type="molecule type" value="Genomic_DNA"/>
</dbReference>
<dbReference type="Gene3D" id="1.10.10.60">
    <property type="entry name" value="Homeodomain-like"/>
    <property type="match status" value="1"/>
</dbReference>
<sequence>MDALSGKKKEFQKLFLSGKYTQQEIANILQVSRVTINQWVKDYPATAYIRIRKSLTKELERLSKSPAGNEEMIFKYIQHLDLLDKMIRKAKYLPKI</sequence>